<dbReference type="PANTHER" id="PTHR35370">
    <property type="entry name" value="CYTOPLASMIC PROTEIN-RELATED-RELATED"/>
    <property type="match status" value="1"/>
</dbReference>
<reference evidence="1 2" key="1">
    <citation type="submission" date="2019-03" db="EMBL/GenBank/DDBJ databases">
        <title>Genomic Encyclopedia of Type Strains, Phase IV (KMG-IV): sequencing the most valuable type-strain genomes for metagenomic binning, comparative biology and taxonomic classification.</title>
        <authorList>
            <person name="Goeker M."/>
        </authorList>
    </citation>
    <scope>NUCLEOTIDE SEQUENCE [LARGE SCALE GENOMIC DNA]</scope>
    <source>
        <strain evidence="1 2">DSM 100048</strain>
    </source>
</reference>
<dbReference type="Proteomes" id="UP000294692">
    <property type="component" value="Unassembled WGS sequence"/>
</dbReference>
<comment type="caution">
    <text evidence="1">The sequence shown here is derived from an EMBL/GenBank/DDBJ whole genome shotgun (WGS) entry which is preliminary data.</text>
</comment>
<sequence>MDARLLDYYNRELGYLRDLGAEFAREYPKVAGRLGMDGMEVADPYVERLLEGFSFLTARIQMKMDAEFPRLSQRMLEVLHPNYLAPLPSMIIARFDPSMNEGSLARGFTLARGTALRGQIPRGEQTACEYRTAHELTLWPIRLSHAALGGIPVDLPLARWGMTQLQDPVRHALRMEFELCGGTQFEELSLDELSLFLAGQDGAMQRLLEAMISHCAGVVVHEASARPSWFKRLGRDVISHDGFGDEQALLPGDGRGFQGYRLLQEYFAFPCRYQFVRLKGLSQARTAAAGHAPAGGTKRFAVTILLTKNMTELEGVIDAQDLALHCTPAINLFPRRADRLTLTERSHEHHVVVDRSRPLDYEVYEVQQVLGHASAREDRQFRPFYQSFSADDGDYGVYFNVRREPRLVSDRAHRQGPRSVYLGSETFVSLVDRHEAPHASDLRQLSVDVLCTNRDLPLLFSRGLHTDFTLRVSAPVQAVKVLRGPSRPRAPLADGQAAWRLVSHMGLNYLQLVDLDEAQGAAALREILATFGEMGDAAVRKQIQGVRSVKARRAHRRMPVPGPIVYGRGVRVEVEIDETAFSGQSPFLFGAVLERFLARHVSINAFTEMHLSSLQGGYLSGWPARVGGRTIL</sequence>
<evidence type="ECO:0000313" key="2">
    <source>
        <dbReference type="Proteomes" id="UP000294692"/>
    </source>
</evidence>
<dbReference type="EMBL" id="SMBX01000013">
    <property type="protein sequence ID" value="TCU93009.1"/>
    <property type="molecule type" value="Genomic_DNA"/>
</dbReference>
<name>A0A4V2VQ29_9BURK</name>
<evidence type="ECO:0000313" key="1">
    <source>
        <dbReference type="EMBL" id="TCU93009.1"/>
    </source>
</evidence>
<dbReference type="InterPro" id="IPR010272">
    <property type="entry name" value="T6SS_TssF"/>
</dbReference>
<gene>
    <name evidence="1" type="ORF">EV686_11330</name>
</gene>
<dbReference type="RefSeq" id="WP_132478202.1">
    <property type="nucleotide sequence ID" value="NZ_JBEBWM010000005.1"/>
</dbReference>
<dbReference type="NCBIfam" id="TIGR03359">
    <property type="entry name" value="VI_chp_6"/>
    <property type="match status" value="1"/>
</dbReference>
<dbReference type="AlphaFoldDB" id="A0A4V2VQ29"/>
<dbReference type="Pfam" id="PF05947">
    <property type="entry name" value="T6SS_TssF"/>
    <property type="match status" value="1"/>
</dbReference>
<keyword evidence="2" id="KW-1185">Reference proteome</keyword>
<dbReference type="OrthoDB" id="9763676at2"/>
<accession>A0A4V2VQ29</accession>
<dbReference type="PIRSF" id="PIRSF028304">
    <property type="entry name" value="UCP028304"/>
    <property type="match status" value="1"/>
</dbReference>
<organism evidence="1 2">
    <name type="scientific">Paracandidimonas soli</name>
    <dbReference type="NCBI Taxonomy" id="1917182"/>
    <lineage>
        <taxon>Bacteria</taxon>
        <taxon>Pseudomonadati</taxon>
        <taxon>Pseudomonadota</taxon>
        <taxon>Betaproteobacteria</taxon>
        <taxon>Burkholderiales</taxon>
        <taxon>Alcaligenaceae</taxon>
        <taxon>Paracandidimonas</taxon>
    </lineage>
</organism>
<protein>
    <submittedName>
        <fullName evidence="1">Type VI secretion system protein ImpG</fullName>
    </submittedName>
</protein>
<proteinExistence type="predicted"/>
<dbReference type="PANTHER" id="PTHR35370:SF1">
    <property type="entry name" value="TYPE VI SECRETION SYSTEM COMPONENT TSSF1"/>
    <property type="match status" value="1"/>
</dbReference>